<name>A0A8A8DE02_9BURK</name>
<protein>
    <submittedName>
        <fullName evidence="7">TetR/AcrR family transcriptional regulator</fullName>
    </submittedName>
</protein>
<evidence type="ECO:0000256" key="5">
    <source>
        <dbReference type="PROSITE-ProRule" id="PRU00335"/>
    </source>
</evidence>
<evidence type="ECO:0000256" key="1">
    <source>
        <dbReference type="ARBA" id="ARBA00022491"/>
    </source>
</evidence>
<feature type="domain" description="HTH tetR-type" evidence="6">
    <location>
        <begin position="8"/>
        <end position="68"/>
    </location>
</feature>
<evidence type="ECO:0000313" key="7">
    <source>
        <dbReference type="EMBL" id="QTO23343.1"/>
    </source>
</evidence>
<dbReference type="InterPro" id="IPR009057">
    <property type="entry name" value="Homeodomain-like_sf"/>
</dbReference>
<evidence type="ECO:0000256" key="4">
    <source>
        <dbReference type="ARBA" id="ARBA00023163"/>
    </source>
</evidence>
<keyword evidence="2" id="KW-0805">Transcription regulation</keyword>
<organism evidence="7 8">
    <name type="scientific">Burkholderia seminalis</name>
    <dbReference type="NCBI Taxonomy" id="488731"/>
    <lineage>
        <taxon>Bacteria</taxon>
        <taxon>Pseudomonadati</taxon>
        <taxon>Pseudomonadota</taxon>
        <taxon>Betaproteobacteria</taxon>
        <taxon>Burkholderiales</taxon>
        <taxon>Burkholderiaceae</taxon>
        <taxon>Burkholderia</taxon>
        <taxon>Burkholderia cepacia complex</taxon>
    </lineage>
</organism>
<dbReference type="InterPro" id="IPR050109">
    <property type="entry name" value="HTH-type_TetR-like_transc_reg"/>
</dbReference>
<dbReference type="PROSITE" id="PS50977">
    <property type="entry name" value="HTH_TETR_2"/>
    <property type="match status" value="1"/>
</dbReference>
<evidence type="ECO:0000256" key="3">
    <source>
        <dbReference type="ARBA" id="ARBA00023125"/>
    </source>
</evidence>
<dbReference type="GO" id="GO:0003700">
    <property type="term" value="F:DNA-binding transcription factor activity"/>
    <property type="evidence" value="ECO:0007669"/>
    <property type="project" value="TreeGrafter"/>
</dbReference>
<keyword evidence="4" id="KW-0804">Transcription</keyword>
<sequence length="196" mass="21206">MPAQERGERRVADLLAAAEELLIAEGYEATTMSAIAQRAGASIGSLYQFFPNKESIGNALLAKYLEELTNRLERWKSDLPAAPREFGRELVAMVVDYMADNPAGGVLAETPAFVPVSHGMRNLERFAASVRDLLSAYGAHVKPAELGSISFAACFMIRAAVQGSRMSDRRKAAALRRELQEALGGYLDLRLGSTSG</sequence>
<evidence type="ECO:0000256" key="2">
    <source>
        <dbReference type="ARBA" id="ARBA00023015"/>
    </source>
</evidence>
<dbReference type="RefSeq" id="WP_051700932.1">
    <property type="nucleotide sequence ID" value="NZ_CP072522.1"/>
</dbReference>
<dbReference type="GO" id="GO:0000976">
    <property type="term" value="F:transcription cis-regulatory region binding"/>
    <property type="evidence" value="ECO:0007669"/>
    <property type="project" value="TreeGrafter"/>
</dbReference>
<proteinExistence type="predicted"/>
<dbReference type="PROSITE" id="PS01081">
    <property type="entry name" value="HTH_TETR_1"/>
    <property type="match status" value="1"/>
</dbReference>
<keyword evidence="3 5" id="KW-0238">DNA-binding</keyword>
<evidence type="ECO:0000259" key="6">
    <source>
        <dbReference type="PROSITE" id="PS50977"/>
    </source>
</evidence>
<dbReference type="SUPFAM" id="SSF46689">
    <property type="entry name" value="Homeodomain-like"/>
    <property type="match status" value="1"/>
</dbReference>
<dbReference type="Pfam" id="PF00440">
    <property type="entry name" value="TetR_N"/>
    <property type="match status" value="1"/>
</dbReference>
<dbReference type="InterPro" id="IPR001647">
    <property type="entry name" value="HTH_TetR"/>
</dbReference>
<gene>
    <name evidence="7" type="ORF">DT99_035360</name>
</gene>
<dbReference type="EMBL" id="CP072522">
    <property type="protein sequence ID" value="QTO23343.1"/>
    <property type="molecule type" value="Genomic_DNA"/>
</dbReference>
<reference evidence="7" key="1">
    <citation type="submission" date="2014-04" db="EMBL/GenBank/DDBJ databases">
        <authorList>
            <person name="Ho Y.-N."/>
            <person name="Huang C.-C."/>
        </authorList>
    </citation>
    <scope>NUCLEOTIDE SEQUENCE</scope>
    <source>
        <strain evidence="7">869T2</strain>
    </source>
</reference>
<dbReference type="PANTHER" id="PTHR30055">
    <property type="entry name" value="HTH-TYPE TRANSCRIPTIONAL REGULATOR RUTR"/>
    <property type="match status" value="1"/>
</dbReference>
<reference evidence="7" key="2">
    <citation type="submission" date="2021-03" db="EMBL/GenBank/DDBJ databases">
        <title>Complete genome sequence of Burkholderia seminalis 869T2.</title>
        <authorList>
            <person name="Hung S.-H."/>
            <person name="Huang C.-T."/>
            <person name="Huang C.-C."/>
            <person name="Kuo C.-H."/>
        </authorList>
    </citation>
    <scope>NUCLEOTIDE SEQUENCE</scope>
    <source>
        <strain evidence="7">869T2</strain>
    </source>
</reference>
<keyword evidence="8" id="KW-1185">Reference proteome</keyword>
<dbReference type="InterPro" id="IPR023772">
    <property type="entry name" value="DNA-bd_HTH_TetR-type_CS"/>
</dbReference>
<dbReference type="Proteomes" id="UP000027834">
    <property type="component" value="Chromosome 3"/>
</dbReference>
<dbReference type="AlphaFoldDB" id="A0A8A8DE02"/>
<dbReference type="PANTHER" id="PTHR30055:SF234">
    <property type="entry name" value="HTH-TYPE TRANSCRIPTIONAL REGULATOR BETI"/>
    <property type="match status" value="1"/>
</dbReference>
<dbReference type="Gene3D" id="1.10.357.10">
    <property type="entry name" value="Tetracycline Repressor, domain 2"/>
    <property type="match status" value="1"/>
</dbReference>
<feature type="DNA-binding region" description="H-T-H motif" evidence="5">
    <location>
        <begin position="31"/>
        <end position="50"/>
    </location>
</feature>
<dbReference type="PRINTS" id="PR00455">
    <property type="entry name" value="HTHTETR"/>
</dbReference>
<keyword evidence="1" id="KW-0678">Repressor</keyword>
<accession>A0A8A8DE02</accession>
<evidence type="ECO:0000313" key="8">
    <source>
        <dbReference type="Proteomes" id="UP000027834"/>
    </source>
</evidence>